<proteinExistence type="predicted"/>
<evidence type="ECO:0000259" key="1">
    <source>
        <dbReference type="Pfam" id="PF13966"/>
    </source>
</evidence>
<evidence type="ECO:0000313" key="2">
    <source>
        <dbReference type="EMBL" id="WVZ74315.1"/>
    </source>
</evidence>
<sequence length="318" mass="36533">MWHPASQQQEQLCVRLKKVACRNPPKRYGDGATALFWVDCWIDGMAIETLTPNLIRAVPPRFRRRSVRDGLHNRTWVSDIRGALTETMVVEYVELWERIRHVSLSVGVPDSFRWRFEPVGTYSSSSAYCACFVGSTLFLGAKFIWKAKVPPKVKFFVWLAAQDRCWTAERRYRRGLQEDDECALCDQESETIVHLLLLCSFSKHVWFLVFGRLGWHSLTPELGDEIMVWWSRIRKRLPKELRKGCDALVLLVLWMIWKERNSRVFDRGGASPQLLVSKLLAKANLWELAGFNALPSLAPLAASMGAVIPSGSQIFYVM</sequence>
<name>A0AAQ3TMC6_PASNO</name>
<keyword evidence="3" id="KW-1185">Reference proteome</keyword>
<dbReference type="EMBL" id="CP144749">
    <property type="protein sequence ID" value="WVZ74315.1"/>
    <property type="molecule type" value="Genomic_DNA"/>
</dbReference>
<dbReference type="PANTHER" id="PTHR36617:SF17">
    <property type="entry name" value="OS01G0114800 PROTEIN"/>
    <property type="match status" value="1"/>
</dbReference>
<accession>A0AAQ3TMC6</accession>
<organism evidence="2 3">
    <name type="scientific">Paspalum notatum var. saurae</name>
    <dbReference type="NCBI Taxonomy" id="547442"/>
    <lineage>
        <taxon>Eukaryota</taxon>
        <taxon>Viridiplantae</taxon>
        <taxon>Streptophyta</taxon>
        <taxon>Embryophyta</taxon>
        <taxon>Tracheophyta</taxon>
        <taxon>Spermatophyta</taxon>
        <taxon>Magnoliopsida</taxon>
        <taxon>Liliopsida</taxon>
        <taxon>Poales</taxon>
        <taxon>Poaceae</taxon>
        <taxon>PACMAD clade</taxon>
        <taxon>Panicoideae</taxon>
        <taxon>Andropogonodae</taxon>
        <taxon>Paspaleae</taxon>
        <taxon>Paspalinae</taxon>
        <taxon>Paspalum</taxon>
    </lineage>
</organism>
<dbReference type="Pfam" id="PF13966">
    <property type="entry name" value="zf-RVT"/>
    <property type="match status" value="1"/>
</dbReference>
<protein>
    <recommendedName>
        <fullName evidence="1">Reverse transcriptase zinc-binding domain-containing protein</fullName>
    </recommendedName>
</protein>
<dbReference type="AlphaFoldDB" id="A0AAQ3TMC6"/>
<evidence type="ECO:0000313" key="3">
    <source>
        <dbReference type="Proteomes" id="UP001341281"/>
    </source>
</evidence>
<dbReference type="InterPro" id="IPR026960">
    <property type="entry name" value="RVT-Znf"/>
</dbReference>
<gene>
    <name evidence="2" type="ORF">U9M48_022514</name>
</gene>
<reference evidence="2 3" key="1">
    <citation type="submission" date="2024-02" db="EMBL/GenBank/DDBJ databases">
        <title>High-quality chromosome-scale genome assembly of Pensacola bahiagrass (Paspalum notatum Flugge var. saurae).</title>
        <authorList>
            <person name="Vega J.M."/>
            <person name="Podio M."/>
            <person name="Orjuela J."/>
            <person name="Siena L.A."/>
            <person name="Pessino S.C."/>
            <person name="Combes M.C."/>
            <person name="Mariac C."/>
            <person name="Albertini E."/>
            <person name="Pupilli F."/>
            <person name="Ortiz J.P.A."/>
            <person name="Leblanc O."/>
        </authorList>
    </citation>
    <scope>NUCLEOTIDE SEQUENCE [LARGE SCALE GENOMIC DNA]</scope>
    <source>
        <strain evidence="2">R1</strain>
        <tissue evidence="2">Leaf</tissue>
    </source>
</reference>
<feature type="domain" description="Reverse transcriptase zinc-binding" evidence="1">
    <location>
        <begin position="122"/>
        <end position="206"/>
    </location>
</feature>
<dbReference type="PANTHER" id="PTHR36617">
    <property type="entry name" value="PROTEIN, PUTATIVE-RELATED"/>
    <property type="match status" value="1"/>
</dbReference>
<dbReference type="Proteomes" id="UP001341281">
    <property type="component" value="Chromosome 05"/>
</dbReference>